<reference evidence="2 3" key="1">
    <citation type="submission" date="2023-03" db="EMBL/GenBank/DDBJ databases">
        <title>High-quality genome of Scylla paramamosain provides insights in environmental adaptation.</title>
        <authorList>
            <person name="Zhang L."/>
        </authorList>
    </citation>
    <scope>NUCLEOTIDE SEQUENCE [LARGE SCALE GENOMIC DNA]</scope>
    <source>
        <strain evidence="2">LZ_2023a</strain>
        <tissue evidence="2">Muscle</tissue>
    </source>
</reference>
<protein>
    <recommendedName>
        <fullName evidence="4">Protein FAM136A</fullName>
    </recommendedName>
</protein>
<comment type="caution">
    <text evidence="2">The sequence shown here is derived from an EMBL/GenBank/DDBJ whole genome shotgun (WGS) entry which is preliminary data.</text>
</comment>
<comment type="similarity">
    <text evidence="1">Belongs to the FAM136 family.</text>
</comment>
<gene>
    <name evidence="2" type="ORF">O3P69_015167</name>
</gene>
<dbReference type="PANTHER" id="PTHR21096">
    <property type="entry name" value="PROTEIN FAM136A"/>
    <property type="match status" value="1"/>
</dbReference>
<dbReference type="EMBL" id="JARAKH010000039">
    <property type="protein sequence ID" value="KAK8381968.1"/>
    <property type="molecule type" value="Genomic_DNA"/>
</dbReference>
<evidence type="ECO:0000256" key="1">
    <source>
        <dbReference type="ARBA" id="ARBA00009952"/>
    </source>
</evidence>
<evidence type="ECO:0000313" key="3">
    <source>
        <dbReference type="Proteomes" id="UP001487740"/>
    </source>
</evidence>
<sequence length="226" mass="25504">MKYEHPRSLDPAHDFFPKPLLYCILNKEANTLRAERVRRVRVFPSLGQAPAEPHTLTGTMVDQAQHRIQEAMTSLVDDLDKTYLRGMQRTMHLCAASCCEKKESSVDQVHRCIENCSTPLTQAQSFVQNELSQFQERLQRCVMVCQDRVKDHVHADATETQELQRNSTLSFANTAGSVLRQAALGKDGVSAYKAEFEGCAMQCVDEHIQLMPSVKKRIASILAKNL</sequence>
<dbReference type="EMBL" id="JARAKH010000039">
    <property type="protein sequence ID" value="KAK8381967.1"/>
    <property type="molecule type" value="Genomic_DNA"/>
</dbReference>
<dbReference type="Pfam" id="PF05811">
    <property type="entry name" value="DUF842"/>
    <property type="match status" value="1"/>
</dbReference>
<dbReference type="AlphaFoldDB" id="A0AAW0T435"/>
<dbReference type="Proteomes" id="UP001487740">
    <property type="component" value="Unassembled WGS sequence"/>
</dbReference>
<name>A0AAW0T435_SCYPA</name>
<dbReference type="InterPro" id="IPR008560">
    <property type="entry name" value="DUF842_euk"/>
</dbReference>
<evidence type="ECO:0008006" key="4">
    <source>
        <dbReference type="Google" id="ProtNLM"/>
    </source>
</evidence>
<proteinExistence type="inferred from homology"/>
<keyword evidence="3" id="KW-1185">Reference proteome</keyword>
<accession>A0AAW0T435</accession>
<evidence type="ECO:0000313" key="2">
    <source>
        <dbReference type="EMBL" id="KAK8381969.1"/>
    </source>
</evidence>
<organism evidence="2 3">
    <name type="scientific">Scylla paramamosain</name>
    <name type="common">Mud crab</name>
    <dbReference type="NCBI Taxonomy" id="85552"/>
    <lineage>
        <taxon>Eukaryota</taxon>
        <taxon>Metazoa</taxon>
        <taxon>Ecdysozoa</taxon>
        <taxon>Arthropoda</taxon>
        <taxon>Crustacea</taxon>
        <taxon>Multicrustacea</taxon>
        <taxon>Malacostraca</taxon>
        <taxon>Eumalacostraca</taxon>
        <taxon>Eucarida</taxon>
        <taxon>Decapoda</taxon>
        <taxon>Pleocyemata</taxon>
        <taxon>Brachyura</taxon>
        <taxon>Eubrachyura</taxon>
        <taxon>Portunoidea</taxon>
        <taxon>Portunidae</taxon>
        <taxon>Portuninae</taxon>
        <taxon>Scylla</taxon>
    </lineage>
</organism>
<dbReference type="GO" id="GO:0005737">
    <property type="term" value="C:cytoplasm"/>
    <property type="evidence" value="ECO:0007669"/>
    <property type="project" value="TreeGrafter"/>
</dbReference>
<dbReference type="EMBL" id="JARAKH010000039">
    <property type="protein sequence ID" value="KAK8381969.1"/>
    <property type="molecule type" value="Genomic_DNA"/>
</dbReference>
<dbReference type="PANTHER" id="PTHR21096:SF0">
    <property type="entry name" value="PROTEIN FAM136A"/>
    <property type="match status" value="1"/>
</dbReference>